<proteinExistence type="predicted"/>
<dbReference type="InterPro" id="IPR011990">
    <property type="entry name" value="TPR-like_helical_dom_sf"/>
</dbReference>
<evidence type="ECO:0000256" key="2">
    <source>
        <dbReference type="SAM" id="Phobius"/>
    </source>
</evidence>
<feature type="transmembrane region" description="Helical" evidence="2">
    <location>
        <begin position="148"/>
        <end position="167"/>
    </location>
</feature>
<protein>
    <submittedName>
        <fullName evidence="4">Tetratricopeptide repeat protein</fullName>
    </submittedName>
</protein>
<organism evidence="4 5">
    <name type="scientific">Duganella dendranthematis</name>
    <dbReference type="NCBI Taxonomy" id="2728021"/>
    <lineage>
        <taxon>Bacteria</taxon>
        <taxon>Pseudomonadati</taxon>
        <taxon>Pseudomonadota</taxon>
        <taxon>Betaproteobacteria</taxon>
        <taxon>Burkholderiales</taxon>
        <taxon>Oxalobacteraceae</taxon>
        <taxon>Telluria group</taxon>
        <taxon>Duganella</taxon>
    </lineage>
</organism>
<name>A0ABX6MHG4_9BURK</name>
<keyword evidence="2" id="KW-0812">Transmembrane</keyword>
<evidence type="ECO:0000256" key="3">
    <source>
        <dbReference type="SAM" id="SignalP"/>
    </source>
</evidence>
<dbReference type="SUPFAM" id="SSF48452">
    <property type="entry name" value="TPR-like"/>
    <property type="match status" value="1"/>
</dbReference>
<reference evidence="4 5" key="1">
    <citation type="submission" date="2020-04" db="EMBL/GenBank/DDBJ databases">
        <title>Genome sequencing of novel species.</title>
        <authorList>
            <person name="Heo J."/>
            <person name="Kim S.-J."/>
            <person name="Kim J.-S."/>
            <person name="Hong S.-B."/>
            <person name="Kwon S.-W."/>
        </authorList>
    </citation>
    <scope>NUCLEOTIDE SEQUENCE [LARGE SCALE GENOMIC DNA]</scope>
    <source>
        <strain evidence="4 5">AF9R3</strain>
    </source>
</reference>
<dbReference type="EMBL" id="CP051684">
    <property type="protein sequence ID" value="QJD93779.1"/>
    <property type="molecule type" value="Genomic_DNA"/>
</dbReference>
<keyword evidence="2" id="KW-0472">Membrane</keyword>
<dbReference type="Gene3D" id="1.25.40.10">
    <property type="entry name" value="Tetratricopeptide repeat domain"/>
    <property type="match status" value="1"/>
</dbReference>
<keyword evidence="3" id="KW-0732">Signal</keyword>
<evidence type="ECO:0000313" key="5">
    <source>
        <dbReference type="Proteomes" id="UP000503117"/>
    </source>
</evidence>
<feature type="signal peptide" evidence="3">
    <location>
        <begin position="1"/>
        <end position="24"/>
    </location>
</feature>
<dbReference type="Pfam" id="PF13432">
    <property type="entry name" value="TPR_16"/>
    <property type="match status" value="1"/>
</dbReference>
<feature type="region of interest" description="Disordered" evidence="1">
    <location>
        <begin position="285"/>
        <end position="322"/>
    </location>
</feature>
<feature type="compositionally biased region" description="Gly residues" evidence="1">
    <location>
        <begin position="294"/>
        <end position="322"/>
    </location>
</feature>
<dbReference type="Proteomes" id="UP000503117">
    <property type="component" value="Chromosome"/>
</dbReference>
<sequence length="322" mass="32335">MTAKSIARITLLAGAMALAAPVFAAEPTIQEVYAAANAGKFAEAQSMMDQVLAAHPKSASAHFVEAELLAKQGKFAAAQTSLAKAEELSPGLPKVKPEAVSKLRALLAEGQKLDYSQKRSSNHAGNGGNGGSNYGSGGYANAPQSSGIGWGGILIIGLGLAGFIWLATRFMARRQQQAAVNDGYNPAGYNAGAAPGYAPGGVPPQPGYGQAGWGQQGGYPQQPGQPGMGSRIMGGLATGAAVGAGIVAGEALARQFTGGHEANASNVDQSRNDIVYDDPAARDDLLRRDDMGGNDFGVSGGWDDGGSGGGGGDSGGGGGDWD</sequence>
<accession>A0ABX6MHG4</accession>
<dbReference type="RefSeq" id="WP_169114670.1">
    <property type="nucleotide sequence ID" value="NZ_CP051684.1"/>
</dbReference>
<evidence type="ECO:0000256" key="1">
    <source>
        <dbReference type="SAM" id="MobiDB-lite"/>
    </source>
</evidence>
<keyword evidence="5" id="KW-1185">Reference proteome</keyword>
<feature type="region of interest" description="Disordered" evidence="1">
    <location>
        <begin position="198"/>
        <end position="229"/>
    </location>
</feature>
<feature type="compositionally biased region" description="Low complexity" evidence="1">
    <location>
        <begin position="218"/>
        <end position="229"/>
    </location>
</feature>
<feature type="chain" id="PRO_5047387834" evidence="3">
    <location>
        <begin position="25"/>
        <end position="322"/>
    </location>
</feature>
<evidence type="ECO:0000313" key="4">
    <source>
        <dbReference type="EMBL" id="QJD93779.1"/>
    </source>
</evidence>
<gene>
    <name evidence="4" type="ORF">HH213_29035</name>
</gene>
<keyword evidence="2" id="KW-1133">Transmembrane helix</keyword>